<dbReference type="Proteomes" id="UP000075902">
    <property type="component" value="Unassembled WGS sequence"/>
</dbReference>
<dbReference type="AlphaFoldDB" id="A0A182U5B1"/>
<evidence type="ECO:0000313" key="2">
    <source>
        <dbReference type="EnsemblMetazoa" id="AMEC014167-PA"/>
    </source>
</evidence>
<dbReference type="VEuPathDB" id="VectorBase:AMEC014167"/>
<name>A0A182U5B1_9DIPT</name>
<dbReference type="EnsemblMetazoa" id="AMEC014167-RA">
    <property type="protein sequence ID" value="AMEC014167-PA"/>
    <property type="gene ID" value="AMEC014167"/>
</dbReference>
<evidence type="ECO:0000313" key="3">
    <source>
        <dbReference type="Proteomes" id="UP000075902"/>
    </source>
</evidence>
<organism evidence="2 3">
    <name type="scientific">Anopheles melas</name>
    <dbReference type="NCBI Taxonomy" id="34690"/>
    <lineage>
        <taxon>Eukaryota</taxon>
        <taxon>Metazoa</taxon>
        <taxon>Ecdysozoa</taxon>
        <taxon>Arthropoda</taxon>
        <taxon>Hexapoda</taxon>
        <taxon>Insecta</taxon>
        <taxon>Pterygota</taxon>
        <taxon>Neoptera</taxon>
        <taxon>Endopterygota</taxon>
        <taxon>Diptera</taxon>
        <taxon>Nematocera</taxon>
        <taxon>Culicoidea</taxon>
        <taxon>Culicidae</taxon>
        <taxon>Anophelinae</taxon>
        <taxon>Anopheles</taxon>
    </lineage>
</organism>
<accession>A0A182U5B1</accession>
<evidence type="ECO:0000256" key="1">
    <source>
        <dbReference type="SAM" id="Phobius"/>
    </source>
</evidence>
<reference evidence="3" key="1">
    <citation type="submission" date="2014-01" db="EMBL/GenBank/DDBJ databases">
        <title>The Genome Sequence of Anopheles melas CM1001059_A (V2).</title>
        <authorList>
            <consortium name="The Broad Institute Genomics Platform"/>
            <person name="Neafsey D.E."/>
            <person name="Besansky N."/>
            <person name="Howell P."/>
            <person name="Walton C."/>
            <person name="Young S.K."/>
            <person name="Zeng Q."/>
            <person name="Gargeya S."/>
            <person name="Fitzgerald M."/>
            <person name="Haas B."/>
            <person name="Abouelleil A."/>
            <person name="Allen A.W."/>
            <person name="Alvarado L."/>
            <person name="Arachchi H.M."/>
            <person name="Berlin A.M."/>
            <person name="Chapman S.B."/>
            <person name="Gainer-Dewar J."/>
            <person name="Goldberg J."/>
            <person name="Griggs A."/>
            <person name="Gujja S."/>
            <person name="Hansen M."/>
            <person name="Howarth C."/>
            <person name="Imamovic A."/>
            <person name="Ireland A."/>
            <person name="Larimer J."/>
            <person name="McCowan C."/>
            <person name="Murphy C."/>
            <person name="Pearson M."/>
            <person name="Poon T.W."/>
            <person name="Priest M."/>
            <person name="Roberts A."/>
            <person name="Saif S."/>
            <person name="Shea T."/>
            <person name="Sisk P."/>
            <person name="Sykes S."/>
            <person name="Wortman J."/>
            <person name="Nusbaum C."/>
            <person name="Birren B."/>
        </authorList>
    </citation>
    <scope>NUCLEOTIDE SEQUENCE [LARGE SCALE GENOMIC DNA]</scope>
    <source>
        <strain evidence="3">CM1001059</strain>
    </source>
</reference>
<sequence length="153" mass="16319">MENQSRHLRFRFADLLAPHGPAAADCPLCIGVVACGTNQTIPKVTCTPAVVNQTVLQLNTFYRNTTEFTASSKVYSCVKVNFRSTGSQVDTFAVQGCTAGSKSICRQPTIDFNGSLNCSSQTSSSSTNNYSQRSSTSVLLSVLFIIGAFVTAS</sequence>
<keyword evidence="1" id="KW-0812">Transmembrane</keyword>
<proteinExistence type="predicted"/>
<keyword evidence="1" id="KW-1133">Transmembrane helix</keyword>
<feature type="transmembrane region" description="Helical" evidence="1">
    <location>
        <begin position="134"/>
        <end position="152"/>
    </location>
</feature>
<keyword evidence="1" id="KW-0472">Membrane</keyword>
<reference evidence="2" key="2">
    <citation type="submission" date="2020-05" db="UniProtKB">
        <authorList>
            <consortium name="EnsemblMetazoa"/>
        </authorList>
    </citation>
    <scope>IDENTIFICATION</scope>
    <source>
        <strain evidence="2">CM1001059</strain>
    </source>
</reference>
<protein>
    <submittedName>
        <fullName evidence="2">Uncharacterized protein</fullName>
    </submittedName>
</protein>
<keyword evidence="3" id="KW-1185">Reference proteome</keyword>